<dbReference type="InterPro" id="IPR018062">
    <property type="entry name" value="HTH_AraC-typ_CS"/>
</dbReference>
<dbReference type="Pfam" id="PF12833">
    <property type="entry name" value="HTH_18"/>
    <property type="match status" value="1"/>
</dbReference>
<dbReference type="InterPro" id="IPR018060">
    <property type="entry name" value="HTH_AraC"/>
</dbReference>
<dbReference type="GO" id="GO:0043565">
    <property type="term" value="F:sequence-specific DNA binding"/>
    <property type="evidence" value="ECO:0007669"/>
    <property type="project" value="InterPro"/>
</dbReference>
<evidence type="ECO:0000313" key="6">
    <source>
        <dbReference type="Proteomes" id="UP000301751"/>
    </source>
</evidence>
<dbReference type="OrthoDB" id="9789899at2"/>
<evidence type="ECO:0000256" key="3">
    <source>
        <dbReference type="ARBA" id="ARBA00023163"/>
    </source>
</evidence>
<dbReference type="SMART" id="SM00342">
    <property type="entry name" value="HTH_ARAC"/>
    <property type="match status" value="1"/>
</dbReference>
<protein>
    <recommendedName>
        <fullName evidence="4">HTH araC/xylS-type domain-containing protein</fullName>
    </recommendedName>
</protein>
<dbReference type="EMBL" id="BJCL01000011">
    <property type="protein sequence ID" value="GCL64737.1"/>
    <property type="molecule type" value="Genomic_DNA"/>
</dbReference>
<dbReference type="PRINTS" id="PR00032">
    <property type="entry name" value="HTHARAC"/>
</dbReference>
<dbReference type="SUPFAM" id="SSF46689">
    <property type="entry name" value="Homeodomain-like"/>
    <property type="match status" value="2"/>
</dbReference>
<feature type="domain" description="HTH araC/xylS-type" evidence="4">
    <location>
        <begin position="206"/>
        <end position="304"/>
    </location>
</feature>
<evidence type="ECO:0000256" key="2">
    <source>
        <dbReference type="ARBA" id="ARBA00023125"/>
    </source>
</evidence>
<reference evidence="6" key="1">
    <citation type="submission" date="2019-03" db="EMBL/GenBank/DDBJ databases">
        <title>Aquabacterium pictum sp.nov., the first bacteriochlorophyll a-containing freshwater bacterium in the genus Aquabacterium of the class Betaproteobacteria.</title>
        <authorList>
            <person name="Hirose S."/>
            <person name="Tank M."/>
            <person name="Hara E."/>
            <person name="Tamaki H."/>
            <person name="Takaichi S."/>
            <person name="Haruta S."/>
            <person name="Hanada S."/>
        </authorList>
    </citation>
    <scope>NUCLEOTIDE SEQUENCE [LARGE SCALE GENOMIC DNA]</scope>
    <source>
        <strain evidence="6">W35</strain>
    </source>
</reference>
<dbReference type="PANTHER" id="PTHR46796">
    <property type="entry name" value="HTH-TYPE TRANSCRIPTIONAL ACTIVATOR RHAS-RELATED"/>
    <property type="match status" value="1"/>
</dbReference>
<dbReference type="InterPro" id="IPR050204">
    <property type="entry name" value="AraC_XylS_family_regulators"/>
</dbReference>
<organism evidence="5 6">
    <name type="scientific">Pseudaquabacterium pictum</name>
    <dbReference type="NCBI Taxonomy" id="2315236"/>
    <lineage>
        <taxon>Bacteria</taxon>
        <taxon>Pseudomonadati</taxon>
        <taxon>Pseudomonadota</taxon>
        <taxon>Betaproteobacteria</taxon>
        <taxon>Burkholderiales</taxon>
        <taxon>Sphaerotilaceae</taxon>
        <taxon>Pseudaquabacterium</taxon>
    </lineage>
</organism>
<dbReference type="GO" id="GO:0003700">
    <property type="term" value="F:DNA-binding transcription factor activity"/>
    <property type="evidence" value="ECO:0007669"/>
    <property type="project" value="InterPro"/>
</dbReference>
<comment type="caution">
    <text evidence="5">The sequence shown here is derived from an EMBL/GenBank/DDBJ whole genome shotgun (WGS) entry which is preliminary data.</text>
</comment>
<proteinExistence type="predicted"/>
<dbReference type="PROSITE" id="PS01124">
    <property type="entry name" value="HTH_ARAC_FAMILY_2"/>
    <property type="match status" value="1"/>
</dbReference>
<evidence type="ECO:0000259" key="4">
    <source>
        <dbReference type="PROSITE" id="PS01124"/>
    </source>
</evidence>
<keyword evidence="1" id="KW-0805">Transcription regulation</keyword>
<gene>
    <name evidence="5" type="ORF">AQPW35_38180</name>
</gene>
<keyword evidence="2" id="KW-0238">DNA-binding</keyword>
<dbReference type="Pfam" id="PF12852">
    <property type="entry name" value="Cupin_6"/>
    <property type="match status" value="1"/>
</dbReference>
<dbReference type="RefSeq" id="WP_137734465.1">
    <property type="nucleotide sequence ID" value="NZ_BJCL01000011.1"/>
</dbReference>
<dbReference type="InterPro" id="IPR020449">
    <property type="entry name" value="Tscrpt_reg_AraC-type_HTH"/>
</dbReference>
<dbReference type="PROSITE" id="PS00041">
    <property type="entry name" value="HTH_ARAC_FAMILY_1"/>
    <property type="match status" value="1"/>
</dbReference>
<evidence type="ECO:0000313" key="5">
    <source>
        <dbReference type="EMBL" id="GCL64737.1"/>
    </source>
</evidence>
<keyword evidence="6" id="KW-1185">Reference proteome</keyword>
<name>A0A480AXA6_9BURK</name>
<dbReference type="PANTHER" id="PTHR46796:SF7">
    <property type="entry name" value="ARAC FAMILY TRANSCRIPTIONAL REGULATOR"/>
    <property type="match status" value="1"/>
</dbReference>
<dbReference type="AlphaFoldDB" id="A0A480AXA6"/>
<dbReference type="Proteomes" id="UP000301751">
    <property type="component" value="Unassembled WGS sequence"/>
</dbReference>
<evidence type="ECO:0000256" key="1">
    <source>
        <dbReference type="ARBA" id="ARBA00023015"/>
    </source>
</evidence>
<keyword evidence="3" id="KW-0804">Transcription</keyword>
<dbReference type="Gene3D" id="1.10.10.60">
    <property type="entry name" value="Homeodomain-like"/>
    <property type="match status" value="2"/>
</dbReference>
<accession>A0A480AXA6</accession>
<dbReference type="InterPro" id="IPR009057">
    <property type="entry name" value="Homeodomain-like_sf"/>
</dbReference>
<sequence length="319" mass="34504">MDLLTDLLQQAGLHRRLLDQRHLAPGAALRFPCDRSIGLHVVRQGPVYLHADSAGGVLALGSGDIALMARGCTHVLSLQATPPDPATLGDATAQPLQSTPVTPALPGAAAQVISGAYQLWHTPLHPFLQQLPAWFVLRADELPRLGPLSLALGLLADELEQDAPGARAVVHGLMDVVFSYLLRELLRRQAPGTAGWGQALRDPPVHRALALMQADCAHPWTLDSLAAAVGLSRTGLAQRFRQALGDTPLAHLRTLRMQQAMRLLGDTPQTLEQVAAAVGYQDAFSFSKVFKREVGQSPREFRRQDAATRQSPWRFVAEA</sequence>
<dbReference type="InterPro" id="IPR032783">
    <property type="entry name" value="AraC_lig"/>
</dbReference>